<reference evidence="19" key="1">
    <citation type="submission" date="2016-10" db="EMBL/GenBank/DDBJ databases">
        <authorList>
            <person name="Varghese N."/>
            <person name="Submissions S."/>
        </authorList>
    </citation>
    <scope>NUCLEOTIDE SEQUENCE [LARGE SCALE GENOMIC DNA]</scope>
    <source>
        <strain evidence="19">CGMCC 1.8946</strain>
    </source>
</reference>
<evidence type="ECO:0000256" key="15">
    <source>
        <dbReference type="PIRSR" id="PIRSR000447-1"/>
    </source>
</evidence>
<dbReference type="InterPro" id="IPR020841">
    <property type="entry name" value="PKS_Beta-ketoAc_synthase_dom"/>
</dbReference>
<keyword evidence="10 14" id="KW-0012">Acyltransferase</keyword>
<keyword evidence="5 14" id="KW-0444">Lipid biosynthesis</keyword>
<dbReference type="Pfam" id="PF00109">
    <property type="entry name" value="ketoacyl-synt"/>
    <property type="match status" value="1"/>
</dbReference>
<dbReference type="SMART" id="SM00825">
    <property type="entry name" value="PKS_KS"/>
    <property type="match status" value="1"/>
</dbReference>
<dbReference type="GO" id="GO:0005829">
    <property type="term" value="C:cytosol"/>
    <property type="evidence" value="ECO:0007669"/>
    <property type="project" value="TreeGrafter"/>
</dbReference>
<dbReference type="InterPro" id="IPR000794">
    <property type="entry name" value="Beta-ketoacyl_synthase"/>
</dbReference>
<keyword evidence="6 14" id="KW-0808">Transferase</keyword>
<evidence type="ECO:0000256" key="11">
    <source>
        <dbReference type="ARBA" id="ARBA00024006"/>
    </source>
</evidence>
<dbReference type="EMBL" id="FMTT01000002">
    <property type="protein sequence ID" value="SCW30143.1"/>
    <property type="molecule type" value="Genomic_DNA"/>
</dbReference>
<evidence type="ECO:0000313" key="18">
    <source>
        <dbReference type="EMBL" id="SCW30143.1"/>
    </source>
</evidence>
<dbReference type="FunFam" id="3.40.47.10:FF:000009">
    <property type="entry name" value="3-oxoacyl-[acyl-carrier-protein] synthase 2"/>
    <property type="match status" value="1"/>
</dbReference>
<protein>
    <recommendedName>
        <fullName evidence="4 14">3-oxoacyl-[acyl-carrier-protein] synthase 2</fullName>
        <ecNumber evidence="3 14">2.3.1.179</ecNumber>
    </recommendedName>
</protein>
<dbReference type="RefSeq" id="WP_090666262.1">
    <property type="nucleotide sequence ID" value="NZ_FMTT01000002.1"/>
</dbReference>
<dbReference type="Proteomes" id="UP000198601">
    <property type="component" value="Unassembled WGS sequence"/>
</dbReference>
<comment type="pathway">
    <text evidence="1 14">Lipid metabolism; fatty acid biosynthesis.</text>
</comment>
<dbReference type="InterPro" id="IPR014030">
    <property type="entry name" value="Ketoacyl_synth_N"/>
</dbReference>
<evidence type="ECO:0000256" key="7">
    <source>
        <dbReference type="ARBA" id="ARBA00022832"/>
    </source>
</evidence>
<keyword evidence="8" id="KW-0443">Lipid metabolism</keyword>
<dbReference type="STRING" id="624147.SAMN04487970_100232"/>
<dbReference type="PROSITE" id="PS00606">
    <property type="entry name" value="KS3_1"/>
    <property type="match status" value="1"/>
</dbReference>
<evidence type="ECO:0000259" key="17">
    <source>
        <dbReference type="PROSITE" id="PS52004"/>
    </source>
</evidence>
<dbReference type="CDD" id="cd00834">
    <property type="entry name" value="KAS_I_II"/>
    <property type="match status" value="1"/>
</dbReference>
<dbReference type="Pfam" id="PF02801">
    <property type="entry name" value="Ketoacyl-synt_C"/>
    <property type="match status" value="1"/>
</dbReference>
<evidence type="ECO:0000256" key="12">
    <source>
        <dbReference type="ARBA" id="ARBA00047318"/>
    </source>
</evidence>
<comment type="similarity">
    <text evidence="2 14 16">Belongs to the thiolase-like superfamily. Beta-ketoacyl-ACP synthases family.</text>
</comment>
<keyword evidence="19" id="KW-1185">Reference proteome</keyword>
<dbReference type="PIRSF" id="PIRSF000447">
    <property type="entry name" value="KAS_II"/>
    <property type="match status" value="1"/>
</dbReference>
<organism evidence="18 19">
    <name type="scientific">Paenibacillus tianmuensis</name>
    <dbReference type="NCBI Taxonomy" id="624147"/>
    <lineage>
        <taxon>Bacteria</taxon>
        <taxon>Bacillati</taxon>
        <taxon>Bacillota</taxon>
        <taxon>Bacilli</taxon>
        <taxon>Bacillales</taxon>
        <taxon>Paenibacillaceae</taxon>
        <taxon>Paenibacillus</taxon>
    </lineage>
</organism>
<comment type="catalytic activity">
    <reaction evidence="13 14">
        <text>a fatty acyl-[ACP] + malonyl-[ACP] + H(+) = a 3-oxoacyl-[ACP] + holo-[ACP] + CO2</text>
        <dbReference type="Rhea" id="RHEA:22836"/>
        <dbReference type="Rhea" id="RHEA-COMP:9623"/>
        <dbReference type="Rhea" id="RHEA-COMP:9685"/>
        <dbReference type="Rhea" id="RHEA-COMP:9916"/>
        <dbReference type="Rhea" id="RHEA-COMP:14125"/>
        <dbReference type="ChEBI" id="CHEBI:15378"/>
        <dbReference type="ChEBI" id="CHEBI:16526"/>
        <dbReference type="ChEBI" id="CHEBI:64479"/>
        <dbReference type="ChEBI" id="CHEBI:78449"/>
        <dbReference type="ChEBI" id="CHEBI:78776"/>
        <dbReference type="ChEBI" id="CHEBI:138651"/>
    </reaction>
</comment>
<feature type="domain" description="Ketosynthase family 3 (KS3)" evidence="17">
    <location>
        <begin position="2"/>
        <end position="409"/>
    </location>
</feature>
<evidence type="ECO:0000256" key="10">
    <source>
        <dbReference type="ARBA" id="ARBA00023315"/>
    </source>
</evidence>
<dbReference type="InterPro" id="IPR017568">
    <property type="entry name" value="3-oxoacyl-ACP_synth-2"/>
</dbReference>
<dbReference type="UniPathway" id="UPA00094"/>
<evidence type="ECO:0000256" key="1">
    <source>
        <dbReference type="ARBA" id="ARBA00005194"/>
    </source>
</evidence>
<keyword evidence="7" id="KW-0276">Fatty acid metabolism</keyword>
<evidence type="ECO:0000256" key="4">
    <source>
        <dbReference type="ARBA" id="ARBA00014657"/>
    </source>
</evidence>
<evidence type="ECO:0000256" key="16">
    <source>
        <dbReference type="RuleBase" id="RU003694"/>
    </source>
</evidence>
<dbReference type="EC" id="2.3.1.179" evidence="3 14"/>
<dbReference type="PANTHER" id="PTHR11712">
    <property type="entry name" value="POLYKETIDE SYNTHASE-RELATED"/>
    <property type="match status" value="1"/>
</dbReference>
<keyword evidence="9 14" id="KW-0275">Fatty acid biosynthesis</keyword>
<evidence type="ECO:0000256" key="6">
    <source>
        <dbReference type="ARBA" id="ARBA00022679"/>
    </source>
</evidence>
<dbReference type="OrthoDB" id="9808669at2"/>
<dbReference type="PROSITE" id="PS52004">
    <property type="entry name" value="KS3_2"/>
    <property type="match status" value="1"/>
</dbReference>
<dbReference type="PANTHER" id="PTHR11712:SF336">
    <property type="entry name" value="3-OXOACYL-[ACYL-CARRIER-PROTEIN] SYNTHASE, MITOCHONDRIAL"/>
    <property type="match status" value="1"/>
</dbReference>
<dbReference type="SUPFAM" id="SSF53901">
    <property type="entry name" value="Thiolase-like"/>
    <property type="match status" value="2"/>
</dbReference>
<gene>
    <name evidence="18" type="ORF">SAMN04487970_100232</name>
</gene>
<comment type="function">
    <text evidence="11 14">Involved in the type II fatty acid elongation cycle. Catalyzes the elongation of a wide range of acyl-ACP by the addition of two carbons from malonyl-ACP to an acyl acceptor. Can efficiently catalyze the conversion of palmitoleoyl-ACP (cis-hexadec-9-enoyl-ACP) to cis-vaccenoyl-ACP (cis-octadec-11-enoyl-ACP), an essential step in the thermal regulation of fatty acid composition.</text>
</comment>
<comment type="catalytic activity">
    <reaction evidence="12 14">
        <text>(9Z)-hexadecenoyl-[ACP] + malonyl-[ACP] + H(+) = 3-oxo-(11Z)-octadecenoyl-[ACP] + holo-[ACP] + CO2</text>
        <dbReference type="Rhea" id="RHEA:55040"/>
        <dbReference type="Rhea" id="RHEA-COMP:9623"/>
        <dbReference type="Rhea" id="RHEA-COMP:9685"/>
        <dbReference type="Rhea" id="RHEA-COMP:10800"/>
        <dbReference type="Rhea" id="RHEA-COMP:14074"/>
        <dbReference type="ChEBI" id="CHEBI:15378"/>
        <dbReference type="ChEBI" id="CHEBI:16526"/>
        <dbReference type="ChEBI" id="CHEBI:64479"/>
        <dbReference type="ChEBI" id="CHEBI:78449"/>
        <dbReference type="ChEBI" id="CHEBI:83989"/>
        <dbReference type="ChEBI" id="CHEBI:138538"/>
        <dbReference type="EC" id="2.3.1.179"/>
    </reaction>
</comment>
<evidence type="ECO:0000256" key="13">
    <source>
        <dbReference type="ARBA" id="ARBA00047659"/>
    </source>
</evidence>
<dbReference type="GO" id="GO:0006633">
    <property type="term" value="P:fatty acid biosynthetic process"/>
    <property type="evidence" value="ECO:0007669"/>
    <property type="project" value="UniProtKB-UniRule"/>
</dbReference>
<sequence length="417" mass="43967">MKRRVVVTGQGVITPVGLNVNDFWTSLLEGKSGIGPVTTFDTKDMPTKIGAQVKNFDPLQYMSKKNANKVAQFTQFALAAAKQAVEQAQLHIDEKNAPRIGVIVGSGAGGLDVIEENYDKLNQSGPKRVSPYYVSSMMINSAPGEISIALGAKGPSFAVVTACATGSNAIGEALRTIQYGTADVVIAGGSEANFSLLDLASFSNIHALSRRNDQPQQASRPFDRNRDGFVIGGGAGLVVLEELEHALNRGANILAELVGYGCTTDAYHITAPDPSGSGPAEAIRIALRDGGLAPEDISYINAHGTSTPFNDRMEINAIKTVFGEHAPNIAISSIKSVTGHLMGGAGGVELIATVQSLLHNKVPPTLNCDDPEDPELNFVPHVAQEREVHAAISNSFGFGGHNVCLAVRKWQGEADVS</sequence>
<feature type="active site" description="For beta-ketoacyl synthase activity" evidence="15">
    <location>
        <position position="163"/>
    </location>
</feature>
<evidence type="ECO:0000313" key="19">
    <source>
        <dbReference type="Proteomes" id="UP000198601"/>
    </source>
</evidence>
<evidence type="ECO:0000256" key="8">
    <source>
        <dbReference type="ARBA" id="ARBA00023098"/>
    </source>
</evidence>
<dbReference type="InterPro" id="IPR016039">
    <property type="entry name" value="Thiolase-like"/>
</dbReference>
<accession>A0A1G4PCW7</accession>
<name>A0A1G4PCW7_9BACL</name>
<evidence type="ECO:0000256" key="3">
    <source>
        <dbReference type="ARBA" id="ARBA00012356"/>
    </source>
</evidence>
<proteinExistence type="inferred from homology"/>
<dbReference type="InterPro" id="IPR014031">
    <property type="entry name" value="Ketoacyl_synth_C"/>
</dbReference>
<dbReference type="Gene3D" id="3.40.47.10">
    <property type="match status" value="1"/>
</dbReference>
<evidence type="ECO:0000256" key="5">
    <source>
        <dbReference type="ARBA" id="ARBA00022516"/>
    </source>
</evidence>
<evidence type="ECO:0000256" key="2">
    <source>
        <dbReference type="ARBA" id="ARBA00008467"/>
    </source>
</evidence>
<dbReference type="AlphaFoldDB" id="A0A1G4PCW7"/>
<dbReference type="GO" id="GO:0004315">
    <property type="term" value="F:3-oxoacyl-[acyl-carrier-protein] synthase activity"/>
    <property type="evidence" value="ECO:0007669"/>
    <property type="project" value="UniProtKB-UniRule"/>
</dbReference>
<evidence type="ECO:0000256" key="9">
    <source>
        <dbReference type="ARBA" id="ARBA00023160"/>
    </source>
</evidence>
<dbReference type="InterPro" id="IPR018201">
    <property type="entry name" value="Ketoacyl_synth_AS"/>
</dbReference>
<dbReference type="NCBIfam" id="NF005589">
    <property type="entry name" value="PRK07314.1"/>
    <property type="match status" value="1"/>
</dbReference>
<dbReference type="NCBIfam" id="TIGR03150">
    <property type="entry name" value="fabF"/>
    <property type="match status" value="1"/>
</dbReference>
<evidence type="ECO:0000256" key="14">
    <source>
        <dbReference type="PIRNR" id="PIRNR000447"/>
    </source>
</evidence>